<accession>A0A4U0R3I9</accession>
<proteinExistence type="predicted"/>
<evidence type="ECO:0000313" key="1">
    <source>
        <dbReference type="EMBL" id="TJZ89345.1"/>
    </source>
</evidence>
<reference evidence="1 2" key="1">
    <citation type="submission" date="2019-04" db="EMBL/GenBank/DDBJ databases">
        <authorList>
            <person name="Li J."/>
        </authorList>
    </citation>
    <scope>NUCLEOTIDE SEQUENCE [LARGE SCALE GENOMIC DNA]</scope>
    <source>
        <strain evidence="1 2">KCTC 42687</strain>
    </source>
</reference>
<dbReference type="EMBL" id="SUNI01000038">
    <property type="protein sequence ID" value="TJZ89345.1"/>
    <property type="molecule type" value="Genomic_DNA"/>
</dbReference>
<name>A0A4U0R3I9_9RHOB</name>
<gene>
    <name evidence="1" type="ORF">FA743_19010</name>
</gene>
<protein>
    <submittedName>
        <fullName evidence="1">Uncharacterized protein</fullName>
    </submittedName>
</protein>
<sequence>MSKILVWLACLLSNQLHWENGFQPGQSSFFSAHRVRWAVVSVSTCGALRIGPVPVKVPRVCNRGAGEDKITFTPSILLR</sequence>
<dbReference type="AlphaFoldDB" id="A0A4U0R3I9"/>
<evidence type="ECO:0000313" key="2">
    <source>
        <dbReference type="Proteomes" id="UP000309747"/>
    </source>
</evidence>
<keyword evidence="2" id="KW-1185">Reference proteome</keyword>
<comment type="caution">
    <text evidence="1">The sequence shown here is derived from an EMBL/GenBank/DDBJ whole genome shotgun (WGS) entry which is preliminary data.</text>
</comment>
<dbReference type="Proteomes" id="UP000309747">
    <property type="component" value="Unassembled WGS sequence"/>
</dbReference>
<organism evidence="1 2">
    <name type="scientific">Paracoccus gahaiensis</name>
    <dbReference type="NCBI Taxonomy" id="1706839"/>
    <lineage>
        <taxon>Bacteria</taxon>
        <taxon>Pseudomonadati</taxon>
        <taxon>Pseudomonadota</taxon>
        <taxon>Alphaproteobacteria</taxon>
        <taxon>Rhodobacterales</taxon>
        <taxon>Paracoccaceae</taxon>
        <taxon>Paracoccus</taxon>
    </lineage>
</organism>